<feature type="region of interest" description="Disordered" evidence="1">
    <location>
        <begin position="135"/>
        <end position="162"/>
    </location>
</feature>
<protein>
    <submittedName>
        <fullName evidence="2">Uncharacterized protein</fullName>
    </submittedName>
</protein>
<gene>
    <name evidence="2" type="ORF">C1Y40_04588</name>
</gene>
<proteinExistence type="predicted"/>
<dbReference type="EMBL" id="PPEA01000657">
    <property type="protein sequence ID" value="PQM45264.1"/>
    <property type="molecule type" value="Genomic_DNA"/>
</dbReference>
<dbReference type="Proteomes" id="UP000238296">
    <property type="component" value="Unassembled WGS sequence"/>
</dbReference>
<evidence type="ECO:0000256" key="1">
    <source>
        <dbReference type="SAM" id="MobiDB-lite"/>
    </source>
</evidence>
<feature type="compositionally biased region" description="Polar residues" evidence="1">
    <location>
        <begin position="25"/>
        <end position="34"/>
    </location>
</feature>
<feature type="compositionally biased region" description="Polar residues" evidence="1">
    <location>
        <begin position="145"/>
        <end position="156"/>
    </location>
</feature>
<accession>A0A2S8BF33</accession>
<evidence type="ECO:0000313" key="2">
    <source>
        <dbReference type="EMBL" id="PQM45264.1"/>
    </source>
</evidence>
<feature type="region of interest" description="Disordered" evidence="1">
    <location>
        <begin position="1"/>
        <end position="35"/>
    </location>
</feature>
<organism evidence="2 3">
    <name type="scientific">Mycobacterium talmoniae</name>
    <dbReference type="NCBI Taxonomy" id="1858794"/>
    <lineage>
        <taxon>Bacteria</taxon>
        <taxon>Bacillati</taxon>
        <taxon>Actinomycetota</taxon>
        <taxon>Actinomycetes</taxon>
        <taxon>Mycobacteriales</taxon>
        <taxon>Mycobacteriaceae</taxon>
        <taxon>Mycobacterium</taxon>
    </lineage>
</organism>
<dbReference type="AlphaFoldDB" id="A0A2S8BF33"/>
<evidence type="ECO:0000313" key="3">
    <source>
        <dbReference type="Proteomes" id="UP000238296"/>
    </source>
</evidence>
<feature type="compositionally biased region" description="Basic residues" evidence="1">
    <location>
        <begin position="10"/>
        <end position="24"/>
    </location>
</feature>
<sequence length="162" mass="18476">MTITDERPPVRRGPRNLTSRRCKRQTPTTPTSEPTLGEQFKQLYRQHGAPECRERRAEFDHVEKIVELVTRLGIDPSTPSIHVNGQPSPVAEPISTVLQWCADCPFQQVCYQIMTTEDPPYTGIGGGKLLHKSRVYRPRRGRIQRPSSRQRQTESGVTDGLW</sequence>
<comment type="caution">
    <text evidence="2">The sequence shown here is derived from an EMBL/GenBank/DDBJ whole genome shotgun (WGS) entry which is preliminary data.</text>
</comment>
<name>A0A2S8BF33_9MYCO</name>
<reference evidence="2 3" key="1">
    <citation type="journal article" date="2017" name="Int. J. Syst. Evol. Microbiol.">
        <title>Mycobacterium talmoniae sp. nov., a slowly growing mycobacterium isolated from human respiratory samples.</title>
        <authorList>
            <person name="Davidson R.M."/>
            <person name="DeGroote M.A."/>
            <person name="Marola J.L."/>
            <person name="Buss S."/>
            <person name="Jones V."/>
            <person name="McNeil M.R."/>
            <person name="Freifeld A.G."/>
            <person name="Elaine Epperson L."/>
            <person name="Hasan N.A."/>
            <person name="Jackson M."/>
            <person name="Iwen P.C."/>
            <person name="Salfinger M."/>
            <person name="Strong M."/>
        </authorList>
    </citation>
    <scope>NUCLEOTIDE SEQUENCE [LARGE SCALE GENOMIC DNA]</scope>
    <source>
        <strain evidence="2 3">ATCC BAA-2683</strain>
    </source>
</reference>